<evidence type="ECO:0000256" key="1">
    <source>
        <dbReference type="ARBA" id="ARBA00022679"/>
    </source>
</evidence>
<evidence type="ECO:0000256" key="2">
    <source>
        <dbReference type="ARBA" id="ARBA00023315"/>
    </source>
</evidence>
<keyword evidence="2" id="KW-0012">Acyltransferase</keyword>
<evidence type="ECO:0000313" key="5">
    <source>
        <dbReference type="Proteomes" id="UP000233534"/>
    </source>
</evidence>
<organism evidence="4 5">
    <name type="scientific">Acetivibrio saccincola</name>
    <dbReference type="NCBI Taxonomy" id="1677857"/>
    <lineage>
        <taxon>Bacteria</taxon>
        <taxon>Bacillati</taxon>
        <taxon>Bacillota</taxon>
        <taxon>Clostridia</taxon>
        <taxon>Eubacteriales</taxon>
        <taxon>Oscillospiraceae</taxon>
        <taxon>Acetivibrio</taxon>
    </lineage>
</organism>
<dbReference type="EMBL" id="CP025197">
    <property type="protein sequence ID" value="AUG57600.1"/>
    <property type="molecule type" value="Genomic_DNA"/>
</dbReference>
<dbReference type="SUPFAM" id="SSF55729">
    <property type="entry name" value="Acyl-CoA N-acyltransferases (Nat)"/>
    <property type="match status" value="1"/>
</dbReference>
<feature type="domain" description="N-acetyltransferase" evidence="3">
    <location>
        <begin position="1"/>
        <end position="144"/>
    </location>
</feature>
<keyword evidence="1 4" id="KW-0808">Transferase</keyword>
<protein>
    <submittedName>
        <fullName evidence="4">Putative acetyltransferase</fullName>
    </submittedName>
</protein>
<dbReference type="PROSITE" id="PS51186">
    <property type="entry name" value="GNAT"/>
    <property type="match status" value="1"/>
</dbReference>
<proteinExistence type="predicted"/>
<dbReference type="PANTHER" id="PTHR43420">
    <property type="entry name" value="ACETYLTRANSFERASE"/>
    <property type="match status" value="1"/>
</dbReference>
<evidence type="ECO:0000259" key="3">
    <source>
        <dbReference type="PROSITE" id="PS51186"/>
    </source>
</evidence>
<accession>A0A2K9EQ21</accession>
<reference evidence="4 5" key="1">
    <citation type="submission" date="2017-12" db="EMBL/GenBank/DDBJ databases">
        <title>Complete genome sequence of Herbivorax saccincola GGR1, a novel Cellulosome-producing hydrolytic bacterium in a thermophilic biogas plant, established by Illumina and Nanopore MinION sequencing.</title>
        <authorList>
            <person name="Pechtl A."/>
            <person name="Ruckert C."/>
            <person name="Koeck D.E."/>
            <person name="Maus I."/>
            <person name="Winkler A."/>
            <person name="Kalinowski J."/>
            <person name="Puhler A."/>
            <person name="Schwarz W.W."/>
            <person name="Zverlov V.V."/>
            <person name="Schluter A."/>
            <person name="Liebl W."/>
        </authorList>
    </citation>
    <scope>NUCLEOTIDE SEQUENCE [LARGE SCALE GENOMIC DNA]</scope>
    <source>
        <strain evidence="5">SR1</strain>
    </source>
</reference>
<sequence length="152" mass="17179">MIIENALISDLEEILALQKLAYLSEAEICNDFSIPPLLQTIEDIKSEYAYKTFLKAVDSGKIIGSVRANLQDGTCYIGKLIVHPDFQNRGIGTALMNSIENCFKGCKRYDLFTGKKSVKNIYLYNKLGYRIFKEEKISEKLTLVSLEKIVAN</sequence>
<dbReference type="InterPro" id="IPR016181">
    <property type="entry name" value="Acyl_CoA_acyltransferase"/>
</dbReference>
<dbReference type="InterPro" id="IPR050680">
    <property type="entry name" value="YpeA/RimI_acetyltransf"/>
</dbReference>
<name>A0A2K9EQ21_9FIRM</name>
<dbReference type="Pfam" id="PF00583">
    <property type="entry name" value="Acetyltransf_1"/>
    <property type="match status" value="1"/>
</dbReference>
<dbReference type="CDD" id="cd04301">
    <property type="entry name" value="NAT_SF"/>
    <property type="match status" value="1"/>
</dbReference>
<evidence type="ECO:0000313" key="4">
    <source>
        <dbReference type="EMBL" id="AUG57600.1"/>
    </source>
</evidence>
<dbReference type="Proteomes" id="UP000233534">
    <property type="component" value="Chromosome"/>
</dbReference>
<keyword evidence="5" id="KW-1185">Reference proteome</keyword>
<dbReference type="Gene3D" id="3.40.630.30">
    <property type="match status" value="1"/>
</dbReference>
<gene>
    <name evidence="4" type="ORF">HVS_08460</name>
</gene>
<dbReference type="AlphaFoldDB" id="A0A2K9EQ21"/>
<dbReference type="KEGG" id="hsc:HVS_08460"/>
<dbReference type="RefSeq" id="WP_101301136.1">
    <property type="nucleotide sequence ID" value="NZ_CP025197.1"/>
</dbReference>
<dbReference type="InterPro" id="IPR000182">
    <property type="entry name" value="GNAT_dom"/>
</dbReference>
<dbReference type="GO" id="GO:0016747">
    <property type="term" value="F:acyltransferase activity, transferring groups other than amino-acyl groups"/>
    <property type="evidence" value="ECO:0007669"/>
    <property type="project" value="InterPro"/>
</dbReference>